<reference evidence="2 3" key="1">
    <citation type="submission" date="2016-06" db="EMBL/GenBank/DDBJ databases">
        <title>Comparative genomics of the ectomycorrhizal sister species Rhizopogon vinicolor and Rhizopogon vesiculosus (Basidiomycota: Boletales) reveals a divergence of the mating type B locus.</title>
        <authorList>
            <consortium name="DOE Joint Genome Institute"/>
            <person name="Mujic A.B."/>
            <person name="Kuo A."/>
            <person name="Tritt A."/>
            <person name="Lipzen A."/>
            <person name="Chen C."/>
            <person name="Johnson J."/>
            <person name="Sharma A."/>
            <person name="Barry K."/>
            <person name="Grigoriev I.V."/>
            <person name="Spatafora J.W."/>
        </authorList>
    </citation>
    <scope>NUCLEOTIDE SEQUENCE [LARGE SCALE GENOMIC DNA]</scope>
    <source>
        <strain evidence="2 3">AM-OR11-026</strain>
    </source>
</reference>
<evidence type="ECO:0000256" key="1">
    <source>
        <dbReference type="SAM" id="MobiDB-lite"/>
    </source>
</evidence>
<protein>
    <submittedName>
        <fullName evidence="2">Uncharacterized protein</fullName>
    </submittedName>
</protein>
<feature type="region of interest" description="Disordered" evidence="1">
    <location>
        <begin position="18"/>
        <end position="38"/>
    </location>
</feature>
<evidence type="ECO:0000313" key="2">
    <source>
        <dbReference type="EMBL" id="OAX30855.1"/>
    </source>
</evidence>
<name>A0A1B7ME38_9AGAM</name>
<keyword evidence="3" id="KW-1185">Reference proteome</keyword>
<organism evidence="2 3">
    <name type="scientific">Rhizopogon vinicolor AM-OR11-026</name>
    <dbReference type="NCBI Taxonomy" id="1314800"/>
    <lineage>
        <taxon>Eukaryota</taxon>
        <taxon>Fungi</taxon>
        <taxon>Dikarya</taxon>
        <taxon>Basidiomycota</taxon>
        <taxon>Agaricomycotina</taxon>
        <taxon>Agaricomycetes</taxon>
        <taxon>Agaricomycetidae</taxon>
        <taxon>Boletales</taxon>
        <taxon>Suillineae</taxon>
        <taxon>Rhizopogonaceae</taxon>
        <taxon>Rhizopogon</taxon>
    </lineage>
</organism>
<accession>A0A1B7ME38</accession>
<gene>
    <name evidence="2" type="ORF">K503DRAFT_777996</name>
</gene>
<sequence length="55" mass="5695">MVTDARINLKPFALAIPPAPPSSTAFSHPRPSPLKAAPAPTSFLSSVKLVAVKIS</sequence>
<dbReference type="InParanoid" id="A0A1B7ME38"/>
<dbReference type="AlphaFoldDB" id="A0A1B7ME38"/>
<evidence type="ECO:0000313" key="3">
    <source>
        <dbReference type="Proteomes" id="UP000092154"/>
    </source>
</evidence>
<proteinExistence type="predicted"/>
<dbReference type="Proteomes" id="UP000092154">
    <property type="component" value="Unassembled WGS sequence"/>
</dbReference>
<dbReference type="EMBL" id="KV449846">
    <property type="protein sequence ID" value="OAX30855.1"/>
    <property type="molecule type" value="Genomic_DNA"/>
</dbReference>